<dbReference type="RefSeq" id="WP_209641890.1">
    <property type="nucleotide sequence ID" value="NZ_JAGINW010000001.1"/>
</dbReference>
<name>A0ABS4TJG8_9PSEU</name>
<protein>
    <submittedName>
        <fullName evidence="1">Tetratricopeptide (TPR) repeat protein</fullName>
    </submittedName>
</protein>
<accession>A0ABS4TJG8</accession>
<comment type="caution">
    <text evidence="1">The sequence shown here is derived from an EMBL/GenBank/DDBJ whole genome shotgun (WGS) entry which is preliminary data.</text>
</comment>
<keyword evidence="2" id="KW-1185">Reference proteome</keyword>
<proteinExistence type="predicted"/>
<dbReference type="InterPro" id="IPR011990">
    <property type="entry name" value="TPR-like_helical_dom_sf"/>
</dbReference>
<dbReference type="Proteomes" id="UP001519332">
    <property type="component" value="Unassembled WGS sequence"/>
</dbReference>
<evidence type="ECO:0000313" key="1">
    <source>
        <dbReference type="EMBL" id="MBP2324565.1"/>
    </source>
</evidence>
<dbReference type="Gene3D" id="1.25.40.10">
    <property type="entry name" value="Tetratricopeptide repeat domain"/>
    <property type="match status" value="2"/>
</dbReference>
<dbReference type="EMBL" id="JAGINW010000001">
    <property type="protein sequence ID" value="MBP2324565.1"/>
    <property type="molecule type" value="Genomic_DNA"/>
</dbReference>
<dbReference type="SMART" id="SM00028">
    <property type="entry name" value="TPR"/>
    <property type="match status" value="7"/>
</dbReference>
<reference evidence="1 2" key="1">
    <citation type="submission" date="2021-03" db="EMBL/GenBank/DDBJ databases">
        <title>Sequencing the genomes of 1000 actinobacteria strains.</title>
        <authorList>
            <person name="Klenk H.-P."/>
        </authorList>
    </citation>
    <scope>NUCLEOTIDE SEQUENCE [LARGE SCALE GENOMIC DNA]</scope>
    <source>
        <strain evidence="1 2">DSM 46670</strain>
    </source>
</reference>
<gene>
    <name evidence="1" type="ORF">JOF56_004950</name>
</gene>
<sequence length="497" mass="52862">MTRWQELHNGGAELLQGGDIAGAQAAFEAACLEAPTDDDRASTLVNLSAAVDIGGDHERAIDLLTEALGLTESVRGIVLGTRADILMRLGRWDEAWQDVEDGLACAAAHEEEFLRSVNAGMHASWASVLVSTGQFGEAAVAARTALDLAYQDAPYLAASVHMLLAEIAGSTGDLAGSAEHHSLARELCAATGDEANEAAAVLSLARLAYLASDNDRADTLYDEAEQLFRATGNDRGLAVCAHGHAAVKISRGQPRVALDLLDQVVGVLDKTPTERVAVFQVQGGALESLGEYAQADERYEAAMAASEQAGLWHVAIGIAWWRADALVRWASTVSGEQRQELSRRALDLALPAALAAEAVRQRFAHGPLRERWVALATAPATRSAFEAIAAVEDVQLAAEYIDHVSGTVSLQAGPPLVRDELLSFPTPPLPDMRTELPYAASFCVTTGMDPAFPSCGFSLPPRVRVDPAVVSALDRWIDVAEQRYGFPVRSAQAVASW</sequence>
<evidence type="ECO:0000313" key="2">
    <source>
        <dbReference type="Proteomes" id="UP001519332"/>
    </source>
</evidence>
<organism evidence="1 2">
    <name type="scientific">Kibdelosporangium banguiense</name>
    <dbReference type="NCBI Taxonomy" id="1365924"/>
    <lineage>
        <taxon>Bacteria</taxon>
        <taxon>Bacillati</taxon>
        <taxon>Actinomycetota</taxon>
        <taxon>Actinomycetes</taxon>
        <taxon>Pseudonocardiales</taxon>
        <taxon>Pseudonocardiaceae</taxon>
        <taxon>Kibdelosporangium</taxon>
    </lineage>
</organism>
<dbReference type="InterPro" id="IPR019734">
    <property type="entry name" value="TPR_rpt"/>
</dbReference>
<dbReference type="SUPFAM" id="SSF48452">
    <property type="entry name" value="TPR-like"/>
    <property type="match status" value="2"/>
</dbReference>